<evidence type="ECO:0000313" key="2">
    <source>
        <dbReference type="Proteomes" id="UP001055101"/>
    </source>
</evidence>
<evidence type="ECO:0008006" key="3">
    <source>
        <dbReference type="Google" id="ProtNLM"/>
    </source>
</evidence>
<evidence type="ECO:0000313" key="1">
    <source>
        <dbReference type="EMBL" id="GJE55112.1"/>
    </source>
</evidence>
<organism evidence="1 2">
    <name type="scientific">Methylobacterium thuringiense</name>
    <dbReference type="NCBI Taxonomy" id="1003091"/>
    <lineage>
        <taxon>Bacteria</taxon>
        <taxon>Pseudomonadati</taxon>
        <taxon>Pseudomonadota</taxon>
        <taxon>Alphaproteobacteria</taxon>
        <taxon>Hyphomicrobiales</taxon>
        <taxon>Methylobacteriaceae</taxon>
        <taxon>Methylobacterium</taxon>
    </lineage>
</organism>
<dbReference type="InterPro" id="IPR059206">
    <property type="entry name" value="Sll1717-like"/>
</dbReference>
<dbReference type="NCBIfam" id="NF047389">
    <property type="entry name" value="ATPase_Sll1717"/>
    <property type="match status" value="1"/>
</dbReference>
<reference evidence="1" key="2">
    <citation type="submission" date="2021-08" db="EMBL/GenBank/DDBJ databases">
        <authorList>
            <person name="Tani A."/>
            <person name="Ola A."/>
            <person name="Ogura Y."/>
            <person name="Katsura K."/>
            <person name="Hayashi T."/>
        </authorList>
    </citation>
    <scope>NUCLEOTIDE SEQUENCE</scope>
    <source>
        <strain evidence="1">DSM 23674</strain>
    </source>
</reference>
<protein>
    <recommendedName>
        <fullName evidence="3">DNA repair ATPase</fullName>
    </recommendedName>
</protein>
<proteinExistence type="predicted"/>
<dbReference type="EMBL" id="BPRA01000006">
    <property type="protein sequence ID" value="GJE55112.1"/>
    <property type="molecule type" value="Genomic_DNA"/>
</dbReference>
<reference evidence="1" key="1">
    <citation type="journal article" date="2021" name="Front. Microbiol.">
        <title>Comprehensive Comparative Genomics and Phenotyping of Methylobacterium Species.</title>
        <authorList>
            <person name="Alessa O."/>
            <person name="Ogura Y."/>
            <person name="Fujitani Y."/>
            <person name="Takami H."/>
            <person name="Hayashi T."/>
            <person name="Sahin N."/>
            <person name="Tani A."/>
        </authorList>
    </citation>
    <scope>NUCLEOTIDE SEQUENCE</scope>
    <source>
        <strain evidence="1">DSM 23674</strain>
    </source>
</reference>
<sequence>MILDGRTGAGKTAIVRYIINNNNHCHELEPLNMAMNYVANSDILNFLHTIGADLDLFFQTLWKHVLCIEYIRLRWDITDESSSRSIFDKLCDRFGGDPRKKKSLSYLKEWESKFWITMDQNIKELTEKMENKLEIELGGETHKIKSRGQYAKQLSTDKKSELISRARKVISADQLAELAGVIDILSDNDDGKSYYGGRNYYILIDKLDEHWVDTSIRFRLIRALIESLKAFRRISNLKLIVCMRSDILERVLQETKNLSFQREKYEDYFLRIEWNKALLTDLINKIIRTLFRKQYSPSTNLEFTDVFAYNVGSVDPMDYMLDRTLMRPRDIIAFVNQCLKVSDGTYEISAAKIKQAEKEYSRIRRDALEQEWLSAFPTLKRLLDFVASAKKESFSIDKLVEDKSAEKCALEIAADPKIDFDPIHAAAIAYIEGGGEPMVFVKEALSILYRVGAIGVKLRTNERISYSHLDEPSIAPSVIPDAARVRIHPMLHSALAFSPI</sequence>
<comment type="caution">
    <text evidence="1">The sequence shown here is derived from an EMBL/GenBank/DDBJ whole genome shotgun (WGS) entry which is preliminary data.</text>
</comment>
<keyword evidence="2" id="KW-1185">Reference proteome</keyword>
<name>A0ABQ4TKM4_9HYPH</name>
<gene>
    <name evidence="1" type="ORF">EKPJFOCH_1600</name>
</gene>
<dbReference type="Proteomes" id="UP001055101">
    <property type="component" value="Unassembled WGS sequence"/>
</dbReference>
<accession>A0ABQ4TKM4</accession>